<name>A0A6C0C8C3_9ZZZZ</name>
<organism evidence="1">
    <name type="scientific">viral metagenome</name>
    <dbReference type="NCBI Taxonomy" id="1070528"/>
    <lineage>
        <taxon>unclassified sequences</taxon>
        <taxon>metagenomes</taxon>
        <taxon>organismal metagenomes</taxon>
    </lineage>
</organism>
<protein>
    <submittedName>
        <fullName evidence="1">Uncharacterized protein</fullName>
    </submittedName>
</protein>
<dbReference type="AlphaFoldDB" id="A0A6C0C8C3"/>
<proteinExistence type="predicted"/>
<dbReference type="EMBL" id="MN739351">
    <property type="protein sequence ID" value="QHS99888.1"/>
    <property type="molecule type" value="Genomic_DNA"/>
</dbReference>
<sequence>MNDNNLNINNMDLYNNKFNIDILIKNINKLDLNTILDTQKLTVDFCINYIMNEEYQCFSEEDIDIFQILKKQKHLKFKDFFD</sequence>
<accession>A0A6C0C8C3</accession>
<reference evidence="1" key="1">
    <citation type="journal article" date="2020" name="Nature">
        <title>Giant virus diversity and host interactions through global metagenomics.</title>
        <authorList>
            <person name="Schulz F."/>
            <person name="Roux S."/>
            <person name="Paez-Espino D."/>
            <person name="Jungbluth S."/>
            <person name="Walsh D.A."/>
            <person name="Denef V.J."/>
            <person name="McMahon K.D."/>
            <person name="Konstantinidis K.T."/>
            <person name="Eloe-Fadrosh E.A."/>
            <person name="Kyrpides N.C."/>
            <person name="Woyke T."/>
        </authorList>
    </citation>
    <scope>NUCLEOTIDE SEQUENCE</scope>
    <source>
        <strain evidence="1">GVMAG-M-3300020187-37</strain>
    </source>
</reference>
<evidence type="ECO:0000313" key="1">
    <source>
        <dbReference type="EMBL" id="QHS99888.1"/>
    </source>
</evidence>